<protein>
    <recommendedName>
        <fullName evidence="3">Winged helix-turn-helix domain</fullName>
    </recommendedName>
</protein>
<evidence type="ECO:0008006" key="3">
    <source>
        <dbReference type="Google" id="ProtNLM"/>
    </source>
</evidence>
<name>A0A1H8USK2_9EURY</name>
<proteinExistence type="predicted"/>
<dbReference type="RefSeq" id="WP_244531587.1">
    <property type="nucleotide sequence ID" value="NZ_FODV01000012.1"/>
</dbReference>
<dbReference type="EMBL" id="FODV01000012">
    <property type="protein sequence ID" value="SEP06185.1"/>
    <property type="molecule type" value="Genomic_DNA"/>
</dbReference>
<evidence type="ECO:0000313" key="2">
    <source>
        <dbReference type="Proteomes" id="UP000199126"/>
    </source>
</evidence>
<gene>
    <name evidence="1" type="ORF">SAMN04487948_11289</name>
</gene>
<evidence type="ECO:0000313" key="1">
    <source>
        <dbReference type="EMBL" id="SEP06185.1"/>
    </source>
</evidence>
<dbReference type="AlphaFoldDB" id="A0A1H8USK2"/>
<sequence>MQSDGYMGTMRNSRTPLSASAEEALDLLRPEIEATSAGLSQSAAESLLESEEFTGDDAAAVLTELLQKGYLYEVDGLLRLP</sequence>
<reference evidence="2" key="1">
    <citation type="submission" date="2016-10" db="EMBL/GenBank/DDBJ databases">
        <authorList>
            <person name="Varghese N."/>
            <person name="Submissions S."/>
        </authorList>
    </citation>
    <scope>NUCLEOTIDE SEQUENCE [LARGE SCALE GENOMIC DNA]</scope>
    <source>
        <strain evidence="2">CGMCC 1.10121</strain>
    </source>
</reference>
<dbReference type="Proteomes" id="UP000199126">
    <property type="component" value="Unassembled WGS sequence"/>
</dbReference>
<organism evidence="1 2">
    <name type="scientific">Halogranum amylolyticum</name>
    <dbReference type="NCBI Taxonomy" id="660520"/>
    <lineage>
        <taxon>Archaea</taxon>
        <taxon>Methanobacteriati</taxon>
        <taxon>Methanobacteriota</taxon>
        <taxon>Stenosarchaea group</taxon>
        <taxon>Halobacteria</taxon>
        <taxon>Halobacteriales</taxon>
        <taxon>Haloferacaceae</taxon>
    </lineage>
</organism>
<accession>A0A1H8USK2</accession>
<keyword evidence="2" id="KW-1185">Reference proteome</keyword>